<feature type="signal peptide" evidence="2">
    <location>
        <begin position="1"/>
        <end position="19"/>
    </location>
</feature>
<dbReference type="Pfam" id="PF18962">
    <property type="entry name" value="Por_Secre_tail"/>
    <property type="match status" value="1"/>
</dbReference>
<dbReference type="Gene3D" id="2.60.120.260">
    <property type="entry name" value="Galactose-binding domain-like"/>
    <property type="match status" value="1"/>
</dbReference>
<dbReference type="AlphaFoldDB" id="A0A2S1SHS1"/>
<evidence type="ECO:0000256" key="1">
    <source>
        <dbReference type="ARBA" id="ARBA00022729"/>
    </source>
</evidence>
<evidence type="ECO:0000259" key="3">
    <source>
        <dbReference type="Pfam" id="PF18962"/>
    </source>
</evidence>
<dbReference type="InterPro" id="IPR026444">
    <property type="entry name" value="Secre_tail"/>
</dbReference>
<sequence length="608" mass="64826">MIKKLLIPLLLVFGTGAFAQISMFPATESFDATFTEGTDVAFIPNWTGNLVNPTATATRIFRDETVYFSDPAALSIIPTSSFTGDVRVSLDMTSASSLAFSFKAKSMLNGDGTGTRNVILTMETSLDAGSTWIGTQQIASLPNADQADFADYSYALPAAANNQAAVLVRFKVTRGDGSGTAGKLIIDDVSIAQSNTPQLAVDETAMTFDQILGAPSPAHTVNVSGSNLTGDITLSATAGFEISLSDATGFTNALTLTPGGGIVNETIVYVRMNALSAGSYTGTLTISTTGVSDAVVNLSGVTVAVNVTDPEPFYLQPEAGPVFTAWDPASAINTFPEHMAFWTHSVTDPSLDVQFVEDWHCLYNLTNRSRFSGEGDNGVSFINTGNSQFTGVCDGSDPTQATGAMIDNGRAGAIVLALNTNADNLCGCDTFVDSADLNWTGRTILKNNRVYGLRMQYRIGNGNGNPNAGWTEFPQVQEYISGDDNTSQDIVTPLPAECLNQNFVEIRWVYYYISGTGSRAQLALDDIGFTNVVLGTPDLEINNRFSFYPNPANGNMIYFNAAADVTLSDISGKEIMRAENTTELNISNLSKGIYFIRNAAGNVLKLIR</sequence>
<dbReference type="EMBL" id="CP029187">
    <property type="protein sequence ID" value="AWI25958.1"/>
    <property type="molecule type" value="Genomic_DNA"/>
</dbReference>
<keyword evidence="5" id="KW-1185">Reference proteome</keyword>
<proteinExistence type="predicted"/>
<evidence type="ECO:0000256" key="2">
    <source>
        <dbReference type="SAM" id="SignalP"/>
    </source>
</evidence>
<accession>A0A2S1SHS1</accession>
<name>A0A2S1SHS1_9FLAO</name>
<feature type="domain" description="Secretion system C-terminal sorting" evidence="3">
    <location>
        <begin position="548"/>
        <end position="602"/>
    </location>
</feature>
<dbReference type="OrthoDB" id="1405746at2"/>
<dbReference type="KEGG" id="fpal:HYN49_08625"/>
<gene>
    <name evidence="4" type="ORF">HYN49_08625</name>
</gene>
<keyword evidence="1 2" id="KW-0732">Signal</keyword>
<dbReference type="Proteomes" id="UP000244937">
    <property type="component" value="Chromosome"/>
</dbReference>
<organism evidence="4 5">
    <name type="scientific">Flavobacterium pallidum</name>
    <dbReference type="NCBI Taxonomy" id="2172098"/>
    <lineage>
        <taxon>Bacteria</taxon>
        <taxon>Pseudomonadati</taxon>
        <taxon>Bacteroidota</taxon>
        <taxon>Flavobacteriia</taxon>
        <taxon>Flavobacteriales</taxon>
        <taxon>Flavobacteriaceae</taxon>
        <taxon>Flavobacterium</taxon>
    </lineage>
</organism>
<dbReference type="NCBIfam" id="TIGR04183">
    <property type="entry name" value="Por_Secre_tail"/>
    <property type="match status" value="1"/>
</dbReference>
<evidence type="ECO:0000313" key="4">
    <source>
        <dbReference type="EMBL" id="AWI25958.1"/>
    </source>
</evidence>
<reference evidence="4 5" key="1">
    <citation type="submission" date="2018-05" db="EMBL/GenBank/DDBJ databases">
        <title>Genome sequencing of Flavobacterium sp. HYN0049.</title>
        <authorList>
            <person name="Yi H."/>
            <person name="Baek C."/>
        </authorList>
    </citation>
    <scope>NUCLEOTIDE SEQUENCE [LARGE SCALE GENOMIC DNA]</scope>
    <source>
        <strain evidence="4 5">HYN0049</strain>
    </source>
</reference>
<dbReference type="RefSeq" id="WP_108903738.1">
    <property type="nucleotide sequence ID" value="NZ_CP029187.1"/>
</dbReference>
<evidence type="ECO:0000313" key="5">
    <source>
        <dbReference type="Proteomes" id="UP000244937"/>
    </source>
</evidence>
<feature type="chain" id="PRO_5015708572" description="Secretion system C-terminal sorting domain-containing protein" evidence="2">
    <location>
        <begin position="20"/>
        <end position="608"/>
    </location>
</feature>
<protein>
    <recommendedName>
        <fullName evidence="3">Secretion system C-terminal sorting domain-containing protein</fullName>
    </recommendedName>
</protein>